<dbReference type="InterPro" id="IPR004360">
    <property type="entry name" value="Glyas_Fos-R_dOase_dom"/>
</dbReference>
<comment type="caution">
    <text evidence="2">The sequence shown here is derived from an EMBL/GenBank/DDBJ whole genome shotgun (WGS) entry which is preliminary data.</text>
</comment>
<dbReference type="PANTHER" id="PTHR34109:SF1">
    <property type="entry name" value="VOC DOMAIN-CONTAINING PROTEIN"/>
    <property type="match status" value="1"/>
</dbReference>
<dbReference type="Pfam" id="PF00903">
    <property type="entry name" value="Glyoxalase"/>
    <property type="match status" value="1"/>
</dbReference>
<evidence type="ECO:0000259" key="1">
    <source>
        <dbReference type="PROSITE" id="PS51819"/>
    </source>
</evidence>
<dbReference type="InterPro" id="IPR037523">
    <property type="entry name" value="VOC_core"/>
</dbReference>
<dbReference type="RefSeq" id="WP_055396846.1">
    <property type="nucleotide sequence ID" value="NZ_LCTZ01000002.1"/>
</dbReference>
<feature type="domain" description="VOC" evidence="1">
    <location>
        <begin position="12"/>
        <end position="130"/>
    </location>
</feature>
<dbReference type="InterPro" id="IPR029068">
    <property type="entry name" value="Glyas_Bleomycin-R_OHBP_Dase"/>
</dbReference>
<evidence type="ECO:0000313" key="2">
    <source>
        <dbReference type="EMBL" id="KQC31141.1"/>
    </source>
</evidence>
<dbReference type="SUPFAM" id="SSF54593">
    <property type="entry name" value="Glyoxalase/Bleomycin resistance protein/Dihydroxybiphenyl dioxygenase"/>
    <property type="match status" value="1"/>
</dbReference>
<dbReference type="OrthoDB" id="9795306at2"/>
<accession>A0A0Q0XPU8</accession>
<reference evidence="2 3" key="1">
    <citation type="submission" date="2015-04" db="EMBL/GenBank/DDBJ databases">
        <title>Complete genome of flavobacterium.</title>
        <authorList>
            <person name="Kwon Y.M."/>
            <person name="Kim S.-J."/>
        </authorList>
    </citation>
    <scope>NUCLEOTIDE SEQUENCE [LARGE SCALE GENOMIC DNA]</scope>
    <source>
        <strain evidence="2 3">DK169</strain>
    </source>
</reference>
<keyword evidence="3" id="KW-1185">Reference proteome</keyword>
<dbReference type="PROSITE" id="PS51819">
    <property type="entry name" value="VOC"/>
    <property type="match status" value="1"/>
</dbReference>
<sequence length="138" mass="15970">MKPPFNTYKPDGFHTVNAYLFVSEPQKLIDFLQKAFYAEEQNRSIDEETGDIGNVILKIGDSCFMISQARGEFENMRTAFYLYVKDVDTIYQNALKYGATSVFEPADMDYEDRQGGITDPVGNYWWISKRLVEKGYKD</sequence>
<dbReference type="PANTHER" id="PTHR34109">
    <property type="entry name" value="BNAUNNG04460D PROTEIN-RELATED"/>
    <property type="match status" value="1"/>
</dbReference>
<dbReference type="Gene3D" id="3.30.720.120">
    <property type="match status" value="1"/>
</dbReference>
<dbReference type="AlphaFoldDB" id="A0A0Q0XPU8"/>
<dbReference type="Gene3D" id="3.30.720.110">
    <property type="match status" value="1"/>
</dbReference>
<gene>
    <name evidence="2" type="ORF">AAY42_15510</name>
</gene>
<evidence type="ECO:0000313" key="3">
    <source>
        <dbReference type="Proteomes" id="UP000050827"/>
    </source>
</evidence>
<dbReference type="CDD" id="cd07246">
    <property type="entry name" value="VOC_like"/>
    <property type="match status" value="1"/>
</dbReference>
<protein>
    <recommendedName>
        <fullName evidence="1">VOC domain-containing protein</fullName>
    </recommendedName>
</protein>
<proteinExistence type="predicted"/>
<organism evidence="2 3">
    <name type="scientific">Flagellimonas eckloniae</name>
    <dbReference type="NCBI Taxonomy" id="346185"/>
    <lineage>
        <taxon>Bacteria</taxon>
        <taxon>Pseudomonadati</taxon>
        <taxon>Bacteroidota</taxon>
        <taxon>Flavobacteriia</taxon>
        <taxon>Flavobacteriales</taxon>
        <taxon>Flavobacteriaceae</taxon>
        <taxon>Flagellimonas</taxon>
    </lineage>
</organism>
<dbReference type="Proteomes" id="UP000050827">
    <property type="component" value="Unassembled WGS sequence"/>
</dbReference>
<name>A0A0Q0XPU8_9FLAO</name>
<dbReference type="STRING" id="346185.AAY42_15510"/>
<dbReference type="EMBL" id="LCTZ01000002">
    <property type="protein sequence ID" value="KQC31141.1"/>
    <property type="molecule type" value="Genomic_DNA"/>
</dbReference>